<dbReference type="AlphaFoldDB" id="A0A0E9QAY0"/>
<reference evidence="2" key="1">
    <citation type="submission" date="2014-11" db="EMBL/GenBank/DDBJ databases">
        <authorList>
            <person name="Amaro Gonzalez C."/>
        </authorList>
    </citation>
    <scope>NUCLEOTIDE SEQUENCE</scope>
</reference>
<dbReference type="EMBL" id="GBXM01095092">
    <property type="protein sequence ID" value="JAH13485.1"/>
    <property type="molecule type" value="Transcribed_RNA"/>
</dbReference>
<name>A0A0E9QAY0_ANGAN</name>
<feature type="region of interest" description="Disordered" evidence="1">
    <location>
        <begin position="1"/>
        <end position="20"/>
    </location>
</feature>
<sequence length="20" mass="2282">MSKLKKTHLHAGVPHSNMQH</sequence>
<evidence type="ECO:0000313" key="2">
    <source>
        <dbReference type="EMBL" id="JAH13485.1"/>
    </source>
</evidence>
<organism evidence="2">
    <name type="scientific">Anguilla anguilla</name>
    <name type="common">European freshwater eel</name>
    <name type="synonym">Muraena anguilla</name>
    <dbReference type="NCBI Taxonomy" id="7936"/>
    <lineage>
        <taxon>Eukaryota</taxon>
        <taxon>Metazoa</taxon>
        <taxon>Chordata</taxon>
        <taxon>Craniata</taxon>
        <taxon>Vertebrata</taxon>
        <taxon>Euteleostomi</taxon>
        <taxon>Actinopterygii</taxon>
        <taxon>Neopterygii</taxon>
        <taxon>Teleostei</taxon>
        <taxon>Anguilliformes</taxon>
        <taxon>Anguillidae</taxon>
        <taxon>Anguilla</taxon>
    </lineage>
</organism>
<protein>
    <submittedName>
        <fullName evidence="2">Uncharacterized protein</fullName>
    </submittedName>
</protein>
<accession>A0A0E9QAY0</accession>
<reference evidence="2" key="2">
    <citation type="journal article" date="2015" name="Fish Shellfish Immunol.">
        <title>Early steps in the European eel (Anguilla anguilla)-Vibrio vulnificus interaction in the gills: Role of the RtxA13 toxin.</title>
        <authorList>
            <person name="Callol A."/>
            <person name="Pajuelo D."/>
            <person name="Ebbesson L."/>
            <person name="Teles M."/>
            <person name="MacKenzie S."/>
            <person name="Amaro C."/>
        </authorList>
    </citation>
    <scope>NUCLEOTIDE SEQUENCE</scope>
</reference>
<evidence type="ECO:0000256" key="1">
    <source>
        <dbReference type="SAM" id="MobiDB-lite"/>
    </source>
</evidence>
<proteinExistence type="predicted"/>